<gene>
    <name evidence="2" type="ordered locus">Clos_2541</name>
</gene>
<dbReference type="Proteomes" id="UP000000269">
    <property type="component" value="Chromosome"/>
</dbReference>
<feature type="region of interest" description="Disordered" evidence="1">
    <location>
        <begin position="64"/>
        <end position="105"/>
    </location>
</feature>
<dbReference type="OrthoDB" id="1706542at2"/>
<dbReference type="CDD" id="cd00657">
    <property type="entry name" value="Ferritin_like"/>
    <property type="match status" value="1"/>
</dbReference>
<dbReference type="KEGG" id="aoe:Clos_2541"/>
<name>A8MJU0_ALKOO</name>
<dbReference type="InterPro" id="IPR009078">
    <property type="entry name" value="Ferritin-like_SF"/>
</dbReference>
<feature type="compositionally biased region" description="Low complexity" evidence="1">
    <location>
        <begin position="67"/>
        <end position="99"/>
    </location>
</feature>
<dbReference type="InterPro" id="IPR012851">
    <property type="entry name" value="Spore_coat_CotF-like"/>
</dbReference>
<dbReference type="SUPFAM" id="SSF47240">
    <property type="entry name" value="Ferritin-like"/>
    <property type="match status" value="1"/>
</dbReference>
<dbReference type="HOGENOM" id="CLU_141514_0_0_9"/>
<dbReference type="Gene3D" id="1.20.1260.10">
    <property type="match status" value="1"/>
</dbReference>
<dbReference type="Pfam" id="PF07875">
    <property type="entry name" value="Coat_F"/>
    <property type="match status" value="1"/>
</dbReference>
<evidence type="ECO:0008006" key="4">
    <source>
        <dbReference type="Google" id="ProtNLM"/>
    </source>
</evidence>
<organism evidence="2 3">
    <name type="scientific">Alkaliphilus oremlandii (strain OhILAs)</name>
    <name type="common">Clostridium oremlandii (strain OhILAs)</name>
    <dbReference type="NCBI Taxonomy" id="350688"/>
    <lineage>
        <taxon>Bacteria</taxon>
        <taxon>Bacillati</taxon>
        <taxon>Bacillota</taxon>
        <taxon>Clostridia</taxon>
        <taxon>Peptostreptococcales</taxon>
        <taxon>Natronincolaceae</taxon>
        <taxon>Alkaliphilus</taxon>
    </lineage>
</organism>
<dbReference type="InterPro" id="IPR012347">
    <property type="entry name" value="Ferritin-like"/>
</dbReference>
<evidence type="ECO:0000313" key="2">
    <source>
        <dbReference type="EMBL" id="ABW20072.1"/>
    </source>
</evidence>
<evidence type="ECO:0000313" key="3">
    <source>
        <dbReference type="Proteomes" id="UP000000269"/>
    </source>
</evidence>
<dbReference type="AlphaFoldDB" id="A8MJU0"/>
<sequence length="169" mass="19383">MNIKLTQKERMLLQDQKSHEELCVKKYTEAANKAQDPQLKQIFQKIGQHEQQHLNTINQILGGQVPQMNSGQQSQSQGQGNQQSGSQSNQGMKMMQSGGTPASYNQKDKELCDDLLMTEKYVSGTYDITIFECVDCNLRDTLNHIQKEEQQHGEEIFNYMYNQGMYTPQ</sequence>
<accession>A8MJU0</accession>
<dbReference type="RefSeq" id="WP_012160379.1">
    <property type="nucleotide sequence ID" value="NC_009922.1"/>
</dbReference>
<evidence type="ECO:0000256" key="1">
    <source>
        <dbReference type="SAM" id="MobiDB-lite"/>
    </source>
</evidence>
<dbReference type="eggNOG" id="COG1633">
    <property type="taxonomic scope" value="Bacteria"/>
</dbReference>
<proteinExistence type="predicted"/>
<dbReference type="EMBL" id="CP000853">
    <property type="protein sequence ID" value="ABW20072.1"/>
    <property type="molecule type" value="Genomic_DNA"/>
</dbReference>
<protein>
    <recommendedName>
        <fullName evidence="4">Coat F domain protein</fullName>
    </recommendedName>
</protein>
<reference evidence="3" key="1">
    <citation type="submission" date="2007-10" db="EMBL/GenBank/DDBJ databases">
        <title>Complete genome of Alkaliphilus oremlandii OhILAs.</title>
        <authorList>
            <person name="Copeland A."/>
            <person name="Lucas S."/>
            <person name="Lapidus A."/>
            <person name="Barry K."/>
            <person name="Detter J.C."/>
            <person name="Glavina del Rio T."/>
            <person name="Hammon N."/>
            <person name="Israni S."/>
            <person name="Dalin E."/>
            <person name="Tice H."/>
            <person name="Pitluck S."/>
            <person name="Chain P."/>
            <person name="Malfatti S."/>
            <person name="Shin M."/>
            <person name="Vergez L."/>
            <person name="Schmutz J."/>
            <person name="Larimer F."/>
            <person name="Land M."/>
            <person name="Hauser L."/>
            <person name="Kyrpides N."/>
            <person name="Mikhailova N."/>
            <person name="Stolz J.F."/>
            <person name="Dawson A."/>
            <person name="Fisher E."/>
            <person name="Crable B."/>
            <person name="Perera E."/>
            <person name="Lisak J."/>
            <person name="Ranganathan M."/>
            <person name="Basu P."/>
            <person name="Richardson P."/>
        </authorList>
    </citation>
    <scope>NUCLEOTIDE SEQUENCE [LARGE SCALE GENOMIC DNA]</scope>
    <source>
        <strain evidence="3">OhILAs</strain>
    </source>
</reference>
<dbReference type="STRING" id="350688.Clos_2541"/>
<keyword evidence="3" id="KW-1185">Reference proteome</keyword>